<reference evidence="2 3" key="1">
    <citation type="journal article" date="2022" name="Syst. Appl. Microbiol.">
        <title>Natronocalculus amylovorans gen. nov., sp. nov., and Natranaeroarchaeum aerophilus sp. nov., dominant culturable amylolytic natronoarchaea from hypersaline soda lakes in southwestern Siberia.</title>
        <authorList>
            <person name="Sorokin D.Y."/>
            <person name="Elcheninov A.G."/>
            <person name="Khizhniak T.V."/>
            <person name="Koenen M."/>
            <person name="Bale N.J."/>
            <person name="Damste J.S.S."/>
            <person name="Kublanov I.V."/>
        </authorList>
    </citation>
    <scope>NUCLEOTIDE SEQUENCE [LARGE SCALE GENOMIC DNA]</scope>
    <source>
        <strain evidence="2 3">AArc-St1-1</strain>
    </source>
</reference>
<feature type="region of interest" description="Disordered" evidence="1">
    <location>
        <begin position="24"/>
        <end position="59"/>
    </location>
</feature>
<comment type="caution">
    <text evidence="2">The sequence shown here is derived from an EMBL/GenBank/DDBJ whole genome shotgun (WGS) entry which is preliminary data.</text>
</comment>
<name>A0AAE3K5G0_9EURY</name>
<evidence type="ECO:0000313" key="3">
    <source>
        <dbReference type="Proteomes" id="UP001202674"/>
    </source>
</evidence>
<gene>
    <name evidence="2" type="ORF">AArcSt11_06915</name>
</gene>
<protein>
    <submittedName>
        <fullName evidence="2">DNA polymerase V family protein</fullName>
    </submittedName>
</protein>
<dbReference type="EMBL" id="JAKRVY010000003">
    <property type="protein sequence ID" value="MCL9813385.1"/>
    <property type="molecule type" value="Genomic_DNA"/>
</dbReference>
<proteinExistence type="predicted"/>
<dbReference type="RefSeq" id="WP_250595778.1">
    <property type="nucleotide sequence ID" value="NZ_JAKRVY010000003.1"/>
</dbReference>
<organism evidence="2 3">
    <name type="scientific">Natranaeroarchaeum aerophilus</name>
    <dbReference type="NCBI Taxonomy" id="2917711"/>
    <lineage>
        <taxon>Archaea</taxon>
        <taxon>Methanobacteriati</taxon>
        <taxon>Methanobacteriota</taxon>
        <taxon>Stenosarchaea group</taxon>
        <taxon>Halobacteria</taxon>
        <taxon>Halobacteriales</taxon>
        <taxon>Natronoarchaeaceae</taxon>
        <taxon>Natranaeroarchaeum</taxon>
    </lineage>
</organism>
<dbReference type="PROSITE" id="PS51257">
    <property type="entry name" value="PROKAR_LIPOPROTEIN"/>
    <property type="match status" value="1"/>
</dbReference>
<sequence length="342" mass="37845">MERRTYLQSGTAVVGCLLVAGCLDDDDTEDEANGDEENGEDETGDEENGETQEESRDDTEIAAEYIDDADRNLEQAISTFEDELDAVDSIEDGHFDISLIQSYIDDGESDLDEAAEYASQDQRDEIDARRDLITFLREFVAVFESLDSGVEDIETADSYIDAERFSDAIDRVDSAHSHFQDASSSAEAAQDAYADVDRDVLESLSDINPNELQSAIDEMQTIVDSMVPLADGFASLISGLELFLDGLEHFEREEWHSSYERIEDSEDEFSDAVTAFRDGEEIAPGDIRDDFIEFTCAAENFETAAGHWAAAARAAEDGDWDRADEESQLGNEALESDCEIGI</sequence>
<evidence type="ECO:0000313" key="2">
    <source>
        <dbReference type="EMBL" id="MCL9813385.1"/>
    </source>
</evidence>
<dbReference type="Proteomes" id="UP001202674">
    <property type="component" value="Unassembled WGS sequence"/>
</dbReference>
<evidence type="ECO:0000256" key="1">
    <source>
        <dbReference type="SAM" id="MobiDB-lite"/>
    </source>
</evidence>
<dbReference type="AlphaFoldDB" id="A0AAE3K5G0"/>
<keyword evidence="3" id="KW-1185">Reference proteome</keyword>
<accession>A0AAE3K5G0</accession>